<dbReference type="InterPro" id="IPR051678">
    <property type="entry name" value="AGP_Transferase"/>
</dbReference>
<dbReference type="PANTHER" id="PTHR21310">
    <property type="entry name" value="AMINOGLYCOSIDE PHOSPHOTRANSFERASE-RELATED-RELATED"/>
    <property type="match status" value="1"/>
</dbReference>
<name>A0A5Q2MII6_9ACTN</name>
<gene>
    <name evidence="2" type="ORF">GEV26_09580</name>
</gene>
<proteinExistence type="predicted"/>
<protein>
    <submittedName>
        <fullName evidence="2">Phosphotransferase</fullName>
    </submittedName>
</protein>
<dbReference type="InterPro" id="IPR011009">
    <property type="entry name" value="Kinase-like_dom_sf"/>
</dbReference>
<keyword evidence="3" id="KW-1185">Reference proteome</keyword>
<feature type="domain" description="Aminoglycoside phosphotransferase" evidence="1">
    <location>
        <begin position="110"/>
        <end position="330"/>
    </location>
</feature>
<dbReference type="KEGG" id="aef:GEV26_09580"/>
<dbReference type="CDD" id="cd05154">
    <property type="entry name" value="ACAD10_11_N-like"/>
    <property type="match status" value="1"/>
</dbReference>
<dbReference type="Pfam" id="PF01636">
    <property type="entry name" value="APH"/>
    <property type="match status" value="1"/>
</dbReference>
<dbReference type="InterPro" id="IPR002575">
    <property type="entry name" value="Aminoglycoside_PTrfase"/>
</dbReference>
<dbReference type="Gene3D" id="3.90.1200.10">
    <property type="match status" value="1"/>
</dbReference>
<evidence type="ECO:0000313" key="3">
    <source>
        <dbReference type="Proteomes" id="UP000392064"/>
    </source>
</evidence>
<accession>A0A5Q2MII6</accession>
<dbReference type="PANTHER" id="PTHR21310:SF57">
    <property type="entry name" value="BLR2944 PROTEIN"/>
    <property type="match status" value="1"/>
</dbReference>
<dbReference type="InterPro" id="IPR041726">
    <property type="entry name" value="ACAD10_11_N"/>
</dbReference>
<dbReference type="EMBL" id="CP045737">
    <property type="protein sequence ID" value="QGG41589.1"/>
    <property type="molecule type" value="Genomic_DNA"/>
</dbReference>
<sequence>MRPTSVATRWCSTVRTGCVGACGCRSSCHFTNRSPTPRLSETRSIPLRLEEPEPVTHTEEQQSTDLSADILSWVEESLGGKITYADRQPGGGRREAWYVDVETPDGQVRELFLRYDRTDREAAGDPFTLQDEAKYFLALQDSAVPVPKIYAVHPVEQAIVSSRVPGKAWFSQLRDEEQRLAIAREFMTILAGLHAVDLHGVDLPGDRTDPDRDLRDVVVDEIERWTELYRAGVAPADPLIELGLVWLRKNVPDVAGPVVLVQGDTGPGNFLYEDGRVTAVLDWELAHLGDPHDDLAWLTVRAVQEPFTHMPDRLRDYAAASGREIDLDRIRYYRVFAELRILILGHNKVGNASPLSEIGNSLIYGALHRRLFIEAMADVLGLTLSTPEAIEAPATSQEWLYDAALAQISQIIVPRSEDPFVIQRSKGLARILKYLREADRLADPAASRDLDDLESVLGSRPGSVVEGSAALVRALSDDTIDAAAAVAFFQSQSIRQTQIMRPAMGVLADRHFDPLS</sequence>
<dbReference type="GO" id="GO:0016740">
    <property type="term" value="F:transferase activity"/>
    <property type="evidence" value="ECO:0007669"/>
    <property type="project" value="UniProtKB-KW"/>
</dbReference>
<dbReference type="SUPFAM" id="SSF56112">
    <property type="entry name" value="Protein kinase-like (PK-like)"/>
    <property type="match status" value="1"/>
</dbReference>
<dbReference type="AlphaFoldDB" id="A0A5Q2MII6"/>
<keyword evidence="2" id="KW-0808">Transferase</keyword>
<reference evidence="2 3" key="1">
    <citation type="submission" date="2019-11" db="EMBL/GenBank/DDBJ databases">
        <authorList>
            <person name="Li J."/>
        </authorList>
    </citation>
    <scope>NUCLEOTIDE SEQUENCE [LARGE SCALE GENOMIC DNA]</scope>
    <source>
        <strain evidence="2 3">MF47</strain>
    </source>
</reference>
<evidence type="ECO:0000259" key="1">
    <source>
        <dbReference type="Pfam" id="PF01636"/>
    </source>
</evidence>
<dbReference type="Proteomes" id="UP000392064">
    <property type="component" value="Chromosome"/>
</dbReference>
<evidence type="ECO:0000313" key="2">
    <source>
        <dbReference type="EMBL" id="QGG41589.1"/>
    </source>
</evidence>
<organism evidence="2 3">
    <name type="scientific">Aeromicrobium yanjiei</name>
    <dbReference type="NCBI Taxonomy" id="2662028"/>
    <lineage>
        <taxon>Bacteria</taxon>
        <taxon>Bacillati</taxon>
        <taxon>Actinomycetota</taxon>
        <taxon>Actinomycetes</taxon>
        <taxon>Propionibacteriales</taxon>
        <taxon>Nocardioidaceae</taxon>
        <taxon>Aeromicrobium</taxon>
    </lineage>
</organism>